<dbReference type="OrthoDB" id="8757164at2"/>
<dbReference type="AlphaFoldDB" id="A0A4Y9SU44"/>
<evidence type="ECO:0000313" key="2">
    <source>
        <dbReference type="Proteomes" id="UP000297258"/>
    </source>
</evidence>
<protein>
    <submittedName>
        <fullName evidence="1">Uncharacterized protein</fullName>
    </submittedName>
</protein>
<gene>
    <name evidence="1" type="ORF">E4O92_21745</name>
</gene>
<evidence type="ECO:0000313" key="1">
    <source>
        <dbReference type="EMBL" id="TFW28276.1"/>
    </source>
</evidence>
<sequence>MFSTALNRIAVGTVLALASYNGLSAEYKPRVLREPVLGLRYESAKVKFESVPLKVQASCESLRDNENGRGVWYVYAQASDASGRSFYVIGGYEIRYNETGRRNKYSTDDFGVLLYTEGDSCTDVDSARQVFDDRIFDSVPQPILSKLASDLAKRLVRAYGGAGRLRAELQAQHIDPEELPAELHDAMKPYLSR</sequence>
<dbReference type="Proteomes" id="UP000297258">
    <property type="component" value="Unassembled WGS sequence"/>
</dbReference>
<organism evidence="1 2">
    <name type="scientific">Massilia horti</name>
    <dbReference type="NCBI Taxonomy" id="2562153"/>
    <lineage>
        <taxon>Bacteria</taxon>
        <taxon>Pseudomonadati</taxon>
        <taxon>Pseudomonadota</taxon>
        <taxon>Betaproteobacteria</taxon>
        <taxon>Burkholderiales</taxon>
        <taxon>Oxalobacteraceae</taxon>
        <taxon>Telluria group</taxon>
        <taxon>Massilia</taxon>
    </lineage>
</organism>
<proteinExistence type="predicted"/>
<keyword evidence="2" id="KW-1185">Reference proteome</keyword>
<dbReference type="EMBL" id="SPUM01000140">
    <property type="protein sequence ID" value="TFW28276.1"/>
    <property type="molecule type" value="Genomic_DNA"/>
</dbReference>
<dbReference type="RefSeq" id="WP_135191760.1">
    <property type="nucleotide sequence ID" value="NZ_SPUM01000140.1"/>
</dbReference>
<comment type="caution">
    <text evidence="1">The sequence shown here is derived from an EMBL/GenBank/DDBJ whole genome shotgun (WGS) entry which is preliminary data.</text>
</comment>
<accession>A0A4Y9SU44</accession>
<name>A0A4Y9SU44_9BURK</name>
<reference evidence="1 2" key="1">
    <citation type="submission" date="2019-03" db="EMBL/GenBank/DDBJ databases">
        <title>Draft genome of Massilia hortus sp. nov., a novel bacterial species of the Oxalobacteraceae family.</title>
        <authorList>
            <person name="Peta V."/>
            <person name="Raths R."/>
            <person name="Bucking H."/>
        </authorList>
    </citation>
    <scope>NUCLEOTIDE SEQUENCE [LARGE SCALE GENOMIC DNA]</scope>
    <source>
        <strain evidence="1 2">ONC3</strain>
    </source>
</reference>